<keyword evidence="4 5" id="KW-0472">Membrane</keyword>
<evidence type="ECO:0000256" key="2">
    <source>
        <dbReference type="ARBA" id="ARBA00022692"/>
    </source>
</evidence>
<reference evidence="8 10" key="2">
    <citation type="submission" date="2023-09" db="EMBL/GenBank/DDBJ databases">
        <title>Complete-Gapless Cercospora beticola genome.</title>
        <authorList>
            <person name="Wyatt N.A."/>
            <person name="Spanner R.E."/>
            <person name="Bolton M.D."/>
        </authorList>
    </citation>
    <scope>NUCLEOTIDE SEQUENCE [LARGE SCALE GENOMIC DNA]</scope>
    <source>
        <strain evidence="8">Cb09-40</strain>
    </source>
</reference>
<dbReference type="GO" id="GO:0022857">
    <property type="term" value="F:transmembrane transporter activity"/>
    <property type="evidence" value="ECO:0007669"/>
    <property type="project" value="InterPro"/>
</dbReference>
<feature type="transmembrane region" description="Helical" evidence="5">
    <location>
        <begin position="391"/>
        <end position="415"/>
    </location>
</feature>
<feature type="transmembrane region" description="Helical" evidence="5">
    <location>
        <begin position="267"/>
        <end position="288"/>
    </location>
</feature>
<dbReference type="PANTHER" id="PTHR23514:SF16">
    <property type="entry name" value="TRANSPORTER, PUTATIVE (AFU_ORTHOLOGUE AFUA_2G17270)-RELATED"/>
    <property type="match status" value="1"/>
</dbReference>
<evidence type="ECO:0000313" key="10">
    <source>
        <dbReference type="Proteomes" id="UP001302367"/>
    </source>
</evidence>
<feature type="transmembrane region" description="Helical" evidence="5">
    <location>
        <begin position="174"/>
        <end position="200"/>
    </location>
</feature>
<organism evidence="7 9">
    <name type="scientific">Cercospora beticola</name>
    <name type="common">Sugarbeet leaf spot fungus</name>
    <dbReference type="NCBI Taxonomy" id="122368"/>
    <lineage>
        <taxon>Eukaryota</taxon>
        <taxon>Fungi</taxon>
        <taxon>Dikarya</taxon>
        <taxon>Ascomycota</taxon>
        <taxon>Pezizomycotina</taxon>
        <taxon>Dothideomycetes</taxon>
        <taxon>Dothideomycetidae</taxon>
        <taxon>Mycosphaerellales</taxon>
        <taxon>Mycosphaerellaceae</taxon>
        <taxon>Cercospora</taxon>
    </lineage>
</organism>
<feature type="transmembrane region" description="Helical" evidence="5">
    <location>
        <begin position="300"/>
        <end position="321"/>
    </location>
</feature>
<dbReference type="PROSITE" id="PS50850">
    <property type="entry name" value="MFS"/>
    <property type="match status" value="1"/>
</dbReference>
<feature type="transmembrane region" description="Helical" evidence="5">
    <location>
        <begin position="333"/>
        <end position="349"/>
    </location>
</feature>
<dbReference type="Pfam" id="PF07690">
    <property type="entry name" value="MFS_1"/>
    <property type="match status" value="1"/>
</dbReference>
<dbReference type="PANTHER" id="PTHR23514">
    <property type="entry name" value="BYPASS OF STOP CODON PROTEIN 6"/>
    <property type="match status" value="1"/>
</dbReference>
<dbReference type="SUPFAM" id="SSF103473">
    <property type="entry name" value="MFS general substrate transporter"/>
    <property type="match status" value="1"/>
</dbReference>
<evidence type="ECO:0000256" key="4">
    <source>
        <dbReference type="ARBA" id="ARBA00023136"/>
    </source>
</evidence>
<feature type="transmembrane region" description="Helical" evidence="5">
    <location>
        <begin position="421"/>
        <end position="440"/>
    </location>
</feature>
<evidence type="ECO:0000256" key="1">
    <source>
        <dbReference type="ARBA" id="ARBA00004141"/>
    </source>
</evidence>
<feature type="transmembrane region" description="Helical" evidence="5">
    <location>
        <begin position="206"/>
        <end position="226"/>
    </location>
</feature>
<evidence type="ECO:0000313" key="9">
    <source>
        <dbReference type="Proteomes" id="UP000230605"/>
    </source>
</evidence>
<dbReference type="InterPro" id="IPR011701">
    <property type="entry name" value="MFS"/>
</dbReference>
<dbReference type="EMBL" id="LKMD01000107">
    <property type="protein sequence ID" value="PIA90399.1"/>
    <property type="molecule type" value="Genomic_DNA"/>
</dbReference>
<protein>
    <recommendedName>
        <fullName evidence="6">Major facilitator superfamily (MFS) profile domain-containing protein</fullName>
    </recommendedName>
</protein>
<accession>A0A2G5HD00</accession>
<name>A0A2G5HD00_CERBT</name>
<evidence type="ECO:0000313" key="8">
    <source>
        <dbReference type="EMBL" id="WPB08323.1"/>
    </source>
</evidence>
<dbReference type="Proteomes" id="UP001302367">
    <property type="component" value="Chromosome 9"/>
</dbReference>
<evidence type="ECO:0000313" key="7">
    <source>
        <dbReference type="EMBL" id="PIA90399.1"/>
    </source>
</evidence>
<dbReference type="InterPro" id="IPR051788">
    <property type="entry name" value="MFS_Transporter"/>
</dbReference>
<keyword evidence="10" id="KW-1185">Reference proteome</keyword>
<dbReference type="Gene3D" id="1.20.1250.20">
    <property type="entry name" value="MFS general substrate transporter like domains"/>
    <property type="match status" value="1"/>
</dbReference>
<dbReference type="GO" id="GO:0016020">
    <property type="term" value="C:membrane"/>
    <property type="evidence" value="ECO:0007669"/>
    <property type="project" value="UniProtKB-SubCell"/>
</dbReference>
<evidence type="ECO:0000256" key="3">
    <source>
        <dbReference type="ARBA" id="ARBA00022989"/>
    </source>
</evidence>
<evidence type="ECO:0000256" key="5">
    <source>
        <dbReference type="SAM" id="Phobius"/>
    </source>
</evidence>
<feature type="transmembrane region" description="Helical" evidence="5">
    <location>
        <begin position="91"/>
        <end position="112"/>
    </location>
</feature>
<gene>
    <name evidence="7" type="ORF">CB0940_11464</name>
    <name evidence="8" type="ORF">RHO25_012989</name>
</gene>
<feature type="transmembrane region" description="Helical" evidence="5">
    <location>
        <begin position="132"/>
        <end position="153"/>
    </location>
</feature>
<comment type="subcellular location">
    <subcellularLocation>
        <location evidence="1">Membrane</location>
        <topology evidence="1">Multi-pass membrane protein</topology>
    </subcellularLocation>
</comment>
<dbReference type="AlphaFoldDB" id="A0A2G5HD00"/>
<dbReference type="FunFam" id="1.20.1250.20:FF:000286">
    <property type="entry name" value="MFS efflux transporter"/>
    <property type="match status" value="1"/>
</dbReference>
<feature type="domain" description="Major facilitator superfamily (MFS) profile" evidence="6">
    <location>
        <begin position="53"/>
        <end position="444"/>
    </location>
</feature>
<dbReference type="EMBL" id="CP134192">
    <property type="protein sequence ID" value="WPB08323.1"/>
    <property type="molecule type" value="Genomic_DNA"/>
</dbReference>
<dbReference type="OrthoDB" id="413079at2759"/>
<dbReference type="InterPro" id="IPR020846">
    <property type="entry name" value="MFS_dom"/>
</dbReference>
<evidence type="ECO:0000259" key="6">
    <source>
        <dbReference type="PROSITE" id="PS50850"/>
    </source>
</evidence>
<proteinExistence type="predicted"/>
<dbReference type="InterPro" id="IPR036259">
    <property type="entry name" value="MFS_trans_sf"/>
</dbReference>
<keyword evidence="2 5" id="KW-0812">Transmembrane</keyword>
<dbReference type="Proteomes" id="UP000230605">
    <property type="component" value="Chromosome 9"/>
</dbReference>
<keyword evidence="3 5" id="KW-1133">Transmembrane helix</keyword>
<reference evidence="7 9" key="1">
    <citation type="submission" date="2015-10" db="EMBL/GenBank/DDBJ databases">
        <title>The cercosporin biosynthetic gene cluster was horizontally transferred to several fungal lineages and shown to be expanded in Cercospora beticola based on microsynteny with recipient genomes.</title>
        <authorList>
            <person name="De Jonge R."/>
            <person name="Ebert M.K."/>
            <person name="Suttle J.C."/>
            <person name="Jurick Ii W.M."/>
            <person name="Secor G.A."/>
            <person name="Thomma B.P."/>
            <person name="Van De Peer Y."/>
            <person name="Bolton M.D."/>
        </authorList>
    </citation>
    <scope>NUCLEOTIDE SEQUENCE [LARGE SCALE GENOMIC DNA]</scope>
    <source>
        <strain evidence="7 9">09-40</strain>
    </source>
</reference>
<sequence>MATTTVVEAPTKAPETHELHAVNEETIEAGAPPPQNVTEAVSSIELTPKVQLKIFSAAIAFFNAGVNDGSLGALIPYILRHYDISTGWMAIPYGVSFFGWLLAALVIAYIRLSFGAGGVLALGALLQLLAQLVRFWTPPFGLLAFSFFPICLGQGLQDSQANNFVSMIVKAHRWLGLIHGSYAVGGLCGPLIASAIASNLNGNWAAFYYVPTGIGALNLALCIYAFRDDITIGKKTSTTEHQSSPTGQRRSRVAWTELKAALKQKPVWLLSAFFFLYIGAALTMGGWIVEYLVEVRGGDLSQVGYIGAAYNGGTALGRFLLAEPTFRFGEKRMVMLYTLTCVVLQVVFWRVPNIIANAVIVCIMGFFLGPLFATGISVGSKLMPHEVQQSGLAVIFVMAQAGGSVFPAITGVIAAEGGVGTLQPILIGLLAALAISWFLVPNPTKLSTL</sequence>
<feature type="transmembrane region" description="Helical" evidence="5">
    <location>
        <begin position="355"/>
        <end position="379"/>
    </location>
</feature>